<evidence type="ECO:0000313" key="10">
    <source>
        <dbReference type="Proteomes" id="UP000823890"/>
    </source>
</evidence>
<dbReference type="PROSITE" id="PS51379">
    <property type="entry name" value="4FE4S_FER_2"/>
    <property type="match status" value="2"/>
</dbReference>
<dbReference type="Gene3D" id="3.40.50.720">
    <property type="entry name" value="NAD(P)-binding Rossmann-like Domain"/>
    <property type="match status" value="1"/>
</dbReference>
<dbReference type="InterPro" id="IPR017896">
    <property type="entry name" value="4Fe4S_Fe-S-bd"/>
</dbReference>
<evidence type="ECO:0000259" key="8">
    <source>
        <dbReference type="PROSITE" id="PS51379"/>
    </source>
</evidence>
<dbReference type="GO" id="GO:0046872">
    <property type="term" value="F:metal ion binding"/>
    <property type="evidence" value="ECO:0007669"/>
    <property type="project" value="UniProtKB-KW"/>
</dbReference>
<dbReference type="Gene3D" id="3.30.70.20">
    <property type="match status" value="1"/>
</dbReference>
<dbReference type="PANTHER" id="PTHR43498">
    <property type="entry name" value="FERREDOXIN:COB-COM HETERODISULFIDE REDUCTASE SUBUNIT A"/>
    <property type="match status" value="1"/>
</dbReference>
<dbReference type="PANTHER" id="PTHR43498:SF1">
    <property type="entry name" value="COB--COM HETERODISULFIDE REDUCTASE IRON-SULFUR SUBUNIT A"/>
    <property type="match status" value="1"/>
</dbReference>
<evidence type="ECO:0000256" key="4">
    <source>
        <dbReference type="ARBA" id="ARBA00022827"/>
    </source>
</evidence>
<proteinExistence type="inferred from homology"/>
<dbReference type="Proteomes" id="UP000823890">
    <property type="component" value="Unassembled WGS sequence"/>
</dbReference>
<dbReference type="SUPFAM" id="SSF54862">
    <property type="entry name" value="4Fe-4S ferredoxins"/>
    <property type="match status" value="1"/>
</dbReference>
<evidence type="ECO:0000256" key="2">
    <source>
        <dbReference type="ARBA" id="ARBA00006561"/>
    </source>
</evidence>
<feature type="domain" description="4Fe-4S ferredoxin-type" evidence="8">
    <location>
        <begin position="282"/>
        <end position="316"/>
    </location>
</feature>
<feature type="domain" description="4Fe-4S ferredoxin-type" evidence="8">
    <location>
        <begin position="234"/>
        <end position="265"/>
    </location>
</feature>
<protein>
    <submittedName>
        <fullName evidence="9">FAD-dependent oxidoreductase</fullName>
    </submittedName>
</protein>
<dbReference type="PROSITE" id="PS00198">
    <property type="entry name" value="4FE4S_FER_1"/>
    <property type="match status" value="1"/>
</dbReference>
<dbReference type="InterPro" id="IPR017900">
    <property type="entry name" value="4Fe4S_Fe_S_CS"/>
</dbReference>
<comment type="cofactor">
    <cofactor evidence="1">
        <name>FAD</name>
        <dbReference type="ChEBI" id="CHEBI:57692"/>
    </cofactor>
</comment>
<dbReference type="GO" id="GO:0051536">
    <property type="term" value="F:iron-sulfur cluster binding"/>
    <property type="evidence" value="ECO:0007669"/>
    <property type="project" value="UniProtKB-KW"/>
</dbReference>
<accession>A0A9D2SUT3</accession>
<dbReference type="Pfam" id="PF00037">
    <property type="entry name" value="Fer4"/>
    <property type="match status" value="1"/>
</dbReference>
<reference evidence="9" key="2">
    <citation type="submission" date="2021-04" db="EMBL/GenBank/DDBJ databases">
        <authorList>
            <person name="Gilroy R."/>
        </authorList>
    </citation>
    <scope>NUCLEOTIDE SEQUENCE</scope>
    <source>
        <strain evidence="9">ChiW19-954</strain>
    </source>
</reference>
<dbReference type="SUPFAM" id="SSF51971">
    <property type="entry name" value="Nucleotide-binding domain"/>
    <property type="match status" value="1"/>
</dbReference>
<keyword evidence="6" id="KW-0408">Iron</keyword>
<keyword evidence="5" id="KW-0560">Oxidoreductase</keyword>
<evidence type="ECO:0000256" key="7">
    <source>
        <dbReference type="ARBA" id="ARBA00023014"/>
    </source>
</evidence>
<organism evidence="9 10">
    <name type="scientific">Candidatus Mediterraneibacter faecipullorum</name>
    <dbReference type="NCBI Taxonomy" id="2838670"/>
    <lineage>
        <taxon>Bacteria</taxon>
        <taxon>Bacillati</taxon>
        <taxon>Bacillota</taxon>
        <taxon>Clostridia</taxon>
        <taxon>Lachnospirales</taxon>
        <taxon>Lachnospiraceae</taxon>
        <taxon>Mediterraneibacter</taxon>
    </lineage>
</organism>
<reference evidence="9" key="1">
    <citation type="journal article" date="2021" name="PeerJ">
        <title>Extensive microbial diversity within the chicken gut microbiome revealed by metagenomics and culture.</title>
        <authorList>
            <person name="Gilroy R."/>
            <person name="Ravi A."/>
            <person name="Getino M."/>
            <person name="Pursley I."/>
            <person name="Horton D.L."/>
            <person name="Alikhan N.F."/>
            <person name="Baker D."/>
            <person name="Gharbi K."/>
            <person name="Hall N."/>
            <person name="Watson M."/>
            <person name="Adriaenssens E.M."/>
            <person name="Foster-Nyarko E."/>
            <person name="Jarju S."/>
            <person name="Secka A."/>
            <person name="Antonio M."/>
            <person name="Oren A."/>
            <person name="Chaudhuri R.R."/>
            <person name="La Ragione R."/>
            <person name="Hildebrand F."/>
            <person name="Pallen M.J."/>
        </authorList>
    </citation>
    <scope>NUCLEOTIDE SEQUENCE</scope>
    <source>
        <strain evidence="9">ChiW19-954</strain>
    </source>
</reference>
<comment type="caution">
    <text evidence="9">The sequence shown here is derived from an EMBL/GenBank/DDBJ whole genome shotgun (WGS) entry which is preliminary data.</text>
</comment>
<keyword evidence="3" id="KW-0479">Metal-binding</keyword>
<evidence type="ECO:0000313" key="9">
    <source>
        <dbReference type="EMBL" id="HJC35144.1"/>
    </source>
</evidence>
<keyword evidence="4" id="KW-0274">FAD</keyword>
<keyword evidence="7" id="KW-0411">Iron-sulfur</keyword>
<dbReference type="EMBL" id="DWWO01000134">
    <property type="protein sequence ID" value="HJC35144.1"/>
    <property type="molecule type" value="Genomic_DNA"/>
</dbReference>
<name>A0A9D2SUT3_9FIRM</name>
<keyword evidence="4" id="KW-0285">Flavoprotein</keyword>
<evidence type="ECO:0000256" key="3">
    <source>
        <dbReference type="ARBA" id="ARBA00022723"/>
    </source>
</evidence>
<dbReference type="Pfam" id="PF13450">
    <property type="entry name" value="NAD_binding_8"/>
    <property type="match status" value="1"/>
</dbReference>
<evidence type="ECO:0000256" key="6">
    <source>
        <dbReference type="ARBA" id="ARBA00023004"/>
    </source>
</evidence>
<feature type="non-terminal residue" evidence="9">
    <location>
        <position position="354"/>
    </location>
</feature>
<evidence type="ECO:0000256" key="5">
    <source>
        <dbReference type="ARBA" id="ARBA00023002"/>
    </source>
</evidence>
<dbReference type="InterPro" id="IPR039650">
    <property type="entry name" value="HdrA-like"/>
</dbReference>
<dbReference type="GO" id="GO:0016491">
    <property type="term" value="F:oxidoreductase activity"/>
    <property type="evidence" value="ECO:0007669"/>
    <property type="project" value="UniProtKB-KW"/>
</dbReference>
<comment type="similarity">
    <text evidence="2">Belongs to the HdrA family.</text>
</comment>
<sequence>MQRIGVFVCHCGSNIAATVDVKKVAEMALHEPGVVHAEDYQYMCSEAGQELIHKAIKEKHLTGLVVCSCSPRMHETTFRNAAERAGLNPYMVEIANIREHCSWIHKDMEEATEKAVILMRAAVAKVNLNAPLKPGESRVTKRALVIGGGIAGIQTALDIAEAGYPVDIVEKTPSIGGRMSQLDKTFPTLDCSSCILTPKMGEVNAHPLINIYTYSEVESVSGFVGDFTVEIRKKARSVDMNKCTGCGVCQEKCPSKKTPSEFNRGLNTRSAIYTPFAQAVPNVPVIDRDACIKFKTGKCGICSKVCQAGAIDYDQIDEIVTEKYGAIVVATGFDMIKLDKYDEYAYSQSKDVIT</sequence>
<dbReference type="AlphaFoldDB" id="A0A9D2SUT3"/>
<evidence type="ECO:0000256" key="1">
    <source>
        <dbReference type="ARBA" id="ARBA00001974"/>
    </source>
</evidence>
<gene>
    <name evidence="9" type="ORF">H9758_11240</name>
</gene>